<dbReference type="InterPro" id="IPR000917">
    <property type="entry name" value="Sulfatase_N"/>
</dbReference>
<dbReference type="SUPFAM" id="SSF53649">
    <property type="entry name" value="Alkaline phosphatase-like"/>
    <property type="match status" value="1"/>
</dbReference>
<comment type="similarity">
    <text evidence="1">Belongs to the sulfatase family.</text>
</comment>
<dbReference type="Gene3D" id="3.30.1120.10">
    <property type="match status" value="1"/>
</dbReference>
<dbReference type="AlphaFoldDB" id="A0A5C6C2J9"/>
<dbReference type="CDD" id="cd16146">
    <property type="entry name" value="ARS_like"/>
    <property type="match status" value="1"/>
</dbReference>
<proteinExistence type="inferred from homology"/>
<evidence type="ECO:0000256" key="1">
    <source>
        <dbReference type="ARBA" id="ARBA00008779"/>
    </source>
</evidence>
<comment type="caution">
    <text evidence="4">The sequence shown here is derived from an EMBL/GenBank/DDBJ whole genome shotgun (WGS) entry which is preliminary data.</text>
</comment>
<dbReference type="EMBL" id="SJPU01000002">
    <property type="protein sequence ID" value="TWU17069.1"/>
    <property type="molecule type" value="Genomic_DNA"/>
</dbReference>
<dbReference type="InterPro" id="IPR050738">
    <property type="entry name" value="Sulfatase"/>
</dbReference>
<evidence type="ECO:0000256" key="2">
    <source>
        <dbReference type="ARBA" id="ARBA00022801"/>
    </source>
</evidence>
<dbReference type="Pfam" id="PF00884">
    <property type="entry name" value="Sulfatase"/>
    <property type="match status" value="1"/>
</dbReference>
<accession>A0A5C6C2J9</accession>
<keyword evidence="2 4" id="KW-0378">Hydrolase</keyword>
<dbReference type="InterPro" id="IPR017850">
    <property type="entry name" value="Alkaline_phosphatase_core_sf"/>
</dbReference>
<dbReference type="Gene3D" id="3.40.720.10">
    <property type="entry name" value="Alkaline Phosphatase, subunit A"/>
    <property type="match status" value="1"/>
</dbReference>
<evidence type="ECO:0000313" key="4">
    <source>
        <dbReference type="EMBL" id="TWU17069.1"/>
    </source>
</evidence>
<reference evidence="4 5" key="1">
    <citation type="journal article" date="2020" name="Antonie Van Leeuwenhoek">
        <title>Rhodopirellula heiligendammensis sp. nov., Rhodopirellula pilleata sp. nov., and Rhodopirellula solitaria sp. nov. isolated from natural or artificial marine surfaces in Northern Germany and California, USA, and emended description of the genus Rhodopirellula.</title>
        <authorList>
            <person name="Kallscheuer N."/>
            <person name="Wiegand S."/>
            <person name="Jogler M."/>
            <person name="Boedeker C."/>
            <person name="Peeters S.H."/>
            <person name="Rast P."/>
            <person name="Heuer A."/>
            <person name="Jetten M.S.M."/>
            <person name="Rohde M."/>
            <person name="Jogler C."/>
        </authorList>
    </citation>
    <scope>NUCLEOTIDE SEQUENCE [LARGE SCALE GENOMIC DNA]</scope>
    <source>
        <strain evidence="4 5">Poly21</strain>
    </source>
</reference>
<name>A0A5C6C2J9_9BACT</name>
<dbReference type="PANTHER" id="PTHR42693">
    <property type="entry name" value="ARYLSULFATASE FAMILY MEMBER"/>
    <property type="match status" value="1"/>
</dbReference>
<evidence type="ECO:0000313" key="5">
    <source>
        <dbReference type="Proteomes" id="UP000319908"/>
    </source>
</evidence>
<feature type="domain" description="Sulfatase N-terminal" evidence="3">
    <location>
        <begin position="54"/>
        <end position="375"/>
    </location>
</feature>
<evidence type="ECO:0000259" key="3">
    <source>
        <dbReference type="Pfam" id="PF00884"/>
    </source>
</evidence>
<organism evidence="4 5">
    <name type="scientific">Allorhodopirellula heiligendammensis</name>
    <dbReference type="NCBI Taxonomy" id="2714739"/>
    <lineage>
        <taxon>Bacteria</taxon>
        <taxon>Pseudomonadati</taxon>
        <taxon>Planctomycetota</taxon>
        <taxon>Planctomycetia</taxon>
        <taxon>Pirellulales</taxon>
        <taxon>Pirellulaceae</taxon>
        <taxon>Allorhodopirellula</taxon>
    </lineage>
</organism>
<dbReference type="EC" id="3.1.6.1" evidence="4"/>
<keyword evidence="5" id="KW-1185">Reference proteome</keyword>
<dbReference type="PANTHER" id="PTHR42693:SF53">
    <property type="entry name" value="ENDO-4-O-SULFATASE"/>
    <property type="match status" value="1"/>
</dbReference>
<gene>
    <name evidence="4" type="primary">atsA_55</name>
    <name evidence="4" type="ORF">Poly21_42790</name>
</gene>
<dbReference type="GO" id="GO:0004065">
    <property type="term" value="F:arylsulfatase activity"/>
    <property type="evidence" value="ECO:0007669"/>
    <property type="project" value="UniProtKB-EC"/>
</dbReference>
<dbReference type="Proteomes" id="UP000319908">
    <property type="component" value="Unassembled WGS sequence"/>
</dbReference>
<sequence length="515" mass="57574">MRPRTPEKPLLEIPTPESKGTATVKSCILILTGLFPMLAFTGFANAATLQGSRPNIILVMTDDQGMGDLSCMGNEVVKTPHLDRFYARSTRFTDFHVSPTCAPTRSAIMSGRAPFKNGVTHTILQRERMALDTFTMPQALQNAGYKTGIFGKWHLGDEEAYLPGSRGFDEVLIHGAGGIGQVSLGDFPPNDENLYFDNVLLHNDTIVQTKGFCTDLFFQSGLAWIKKQHALGNPYFAYISLNAPHAPLVAPKEYTQRFLDLGYDQGTAGRYGMIENIDDNFGLLIEKLDQWNASENTLVIFMTDNGATHLNGQLHGKRVKHFNANLKGGKNSPNEGGSHVPAFWYWQGRLGEDIDIDALTAHVDLYKTFCDLAGVRLPANMQALDGRSLLPLLQDPKAEWPDRELFIHCGRWPDGKMQEFKFTKTAVRTDRWRFVNNLQLFDIPSDPGETIDVSESHPEVVTKLRQSFDRWWASVSPLMVNEGLQRVAPENQPLAIRYHKQLATSGIPEWAPDEI</sequence>
<protein>
    <submittedName>
        <fullName evidence="4">Arylsulfatase</fullName>
        <ecNumber evidence="4">3.1.6.1</ecNumber>
    </submittedName>
</protein>